<dbReference type="GO" id="GO:0035859">
    <property type="term" value="C:Seh1-associated complex"/>
    <property type="evidence" value="ECO:0007669"/>
    <property type="project" value="TreeGrafter"/>
</dbReference>
<feature type="compositionally biased region" description="Basic and acidic residues" evidence="4">
    <location>
        <begin position="961"/>
        <end position="972"/>
    </location>
</feature>
<feature type="compositionally biased region" description="Polar residues" evidence="4">
    <location>
        <begin position="1040"/>
        <end position="1053"/>
    </location>
</feature>
<feature type="region of interest" description="Disordered" evidence="4">
    <location>
        <begin position="475"/>
        <end position="501"/>
    </location>
</feature>
<evidence type="ECO:0000256" key="2">
    <source>
        <dbReference type="ARBA" id="ARBA00022737"/>
    </source>
</evidence>
<dbReference type="InterPro" id="IPR015943">
    <property type="entry name" value="WD40/YVTN_repeat-like_dom_sf"/>
</dbReference>
<evidence type="ECO:0000259" key="5">
    <source>
        <dbReference type="Pfam" id="PF17120"/>
    </source>
</evidence>
<dbReference type="PANTHER" id="PTHR46170">
    <property type="entry name" value="GATOR COMPLEX PROTEIN WDR59"/>
    <property type="match status" value="1"/>
</dbReference>
<keyword evidence="7" id="KW-1185">Reference proteome</keyword>
<dbReference type="VEuPathDB" id="FungiDB:ZTRI_5.169"/>
<dbReference type="InterPro" id="IPR049567">
    <property type="entry name" value="WDR59-like"/>
</dbReference>
<keyword evidence="2" id="KW-0677">Repeat</keyword>
<dbReference type="Proteomes" id="UP000008062">
    <property type="component" value="Chromosome 5"/>
</dbReference>
<organism evidence="6 7">
    <name type="scientific">Zymoseptoria tritici (strain CBS 115943 / IPO323)</name>
    <name type="common">Speckled leaf blotch fungus</name>
    <name type="synonym">Septoria tritici</name>
    <dbReference type="NCBI Taxonomy" id="336722"/>
    <lineage>
        <taxon>Eukaryota</taxon>
        <taxon>Fungi</taxon>
        <taxon>Dikarya</taxon>
        <taxon>Ascomycota</taxon>
        <taxon>Pezizomycotina</taxon>
        <taxon>Dothideomycetes</taxon>
        <taxon>Dothideomycetidae</taxon>
        <taxon>Mycosphaerellales</taxon>
        <taxon>Mycosphaerellaceae</taxon>
        <taxon>Zymoseptoria</taxon>
    </lineage>
</organism>
<dbReference type="KEGG" id="ztr:MYCGRDRAFT_93060"/>
<feature type="region of interest" description="Disordered" evidence="4">
    <location>
        <begin position="1039"/>
        <end position="1059"/>
    </location>
</feature>
<dbReference type="SMART" id="SM00320">
    <property type="entry name" value="WD40"/>
    <property type="match status" value="3"/>
</dbReference>
<protein>
    <recommendedName>
        <fullName evidence="5">WDR59/RTC1-like RING zinc finger domain-containing protein</fullName>
    </recommendedName>
</protein>
<dbReference type="InterPro" id="IPR049566">
    <property type="entry name" value="WDR59_RTC1-like_RING_Znf"/>
</dbReference>
<dbReference type="InParanoid" id="F9XAW8"/>
<feature type="compositionally biased region" description="Polar residues" evidence="4">
    <location>
        <begin position="911"/>
        <end position="923"/>
    </location>
</feature>
<dbReference type="GeneID" id="13397042"/>
<dbReference type="Gene3D" id="2.130.10.10">
    <property type="entry name" value="YVTN repeat-like/Quinoprotein amine dehydrogenase"/>
    <property type="match status" value="1"/>
</dbReference>
<dbReference type="PANTHER" id="PTHR46170:SF1">
    <property type="entry name" value="GATOR COMPLEX PROTEIN WDR59"/>
    <property type="match status" value="1"/>
</dbReference>
<dbReference type="OMA" id="ICIWSLR"/>
<dbReference type="STRING" id="336722.F9XAW8"/>
<feature type="domain" description="WDR59/RTC1-like RING zinc finger" evidence="5">
    <location>
        <begin position="1064"/>
        <end position="1119"/>
    </location>
</feature>
<dbReference type="EMBL" id="CM001200">
    <property type="protein sequence ID" value="EGP87696.1"/>
    <property type="molecule type" value="Genomic_DNA"/>
</dbReference>
<dbReference type="eggNOG" id="KOG0309">
    <property type="taxonomic scope" value="Eukaryota"/>
</dbReference>
<sequence length="1164" mass="126940">MNERASYRVNARYAAFAGHRGICIRDLLSPEDRSFWIRYETGRLRFGAVLAFSSLQLNLLAISNGPQILVYDVEARRTRATLRGNGRIVTSISFAHDQPNTLATGGVDGSTCVWSLVEPSIPLHHLRGLVGACSNVAVSPHSINHIAVCHKGRVSIWNVPNFRPVGAMTARTSSLQLLAWSASEPGVLAGVSSSGRFTLWNVKHMLATGNSPKSSELEEDLAEDDHAMFGEPRESYNTPFSLHELGYPVSQVQLLGRGGIVVLPKEGKTIYFYTFSQDSDSLTELWRLSLDSAIDCFTLRPTGNGAMQVVACLSEEIQTYKVPPPVLDGMRWSQNQSVRNSLTSQARFNEQPAGHPATIKPERVRRQISNRESIPSTPKKARAGIMSPESRSPASKTGRRHSHNKKDSATANRAMTSSLELLKKNVSQKEEQSPMPFLSPSIPARRDNLNTLPPLDDVLHLPPLARASFDSLASSATHDHDSDSDDETFAGNMRSSGSLLPGGVNVPLPRTCGALFGMNGQLITFFPSRKIASTAIDEAEVIEPESHGGHFSEATQLFPSFGNIAAIPHIRDDSDSDGFEPWESGIRGAPKFAFEPASYETRPSWKARFSPTKPDMSPLSGHNAVYIAVRDVEILLPSRKSLAEQYRLVGEAEDHNSELCLENAKSAAAADLCELADSWNLLALLLEQKPALGVELGDIWANESRQIIGQRPALSTRPSLALKGNRGLEQIAQSRLQWRDHPFGHGWATEKILDWAESRADLQTLACTSALVTRSLESSSGSQRGLSVPRFDVLGGELEGLALDDIYAVPPTSNSSPGGLYRVDESPLRLLGSHSSSREPSQPTTPYLDSSASTPPLSFSALQSQSLRLSASGSASPEHQRGSFSAAAKYYAQSITDKIAAYGSSPPPRKSGTSPANELSSSLPVPAGSWSKSVSFASTTDASNSERRHMSLGQADEEYDSDKTIDDADRPHTPRLPNNQVSFQVNQEAVFFDELSASTEHSFPLNSMAQRSRLWLQSYAEQLRSWDLLMEAAELDNISHAGNQNPTRPNSPKRSVIPHRAASQRHTNCSACFCVIHGAEQLCPSCLHATHPKCLEDLIESIGSEQFKCPTGCGCNCAEVTDLQFQVLERDTETVPQPASGVFKKKSSSTDPRRLRSRLQGDTW</sequence>
<gene>
    <name evidence="6" type="ORF">MYCGRDRAFT_93060</name>
</gene>
<feature type="region of interest" description="Disordered" evidence="4">
    <location>
        <begin position="901"/>
        <end position="981"/>
    </location>
</feature>
<feature type="region of interest" description="Disordered" evidence="4">
    <location>
        <begin position="831"/>
        <end position="858"/>
    </location>
</feature>
<evidence type="ECO:0000313" key="6">
    <source>
        <dbReference type="EMBL" id="EGP87696.1"/>
    </source>
</evidence>
<dbReference type="GO" id="GO:0005774">
    <property type="term" value="C:vacuolar membrane"/>
    <property type="evidence" value="ECO:0007669"/>
    <property type="project" value="TreeGrafter"/>
</dbReference>
<dbReference type="AlphaFoldDB" id="F9XAW8"/>
<reference evidence="6 7" key="1">
    <citation type="journal article" date="2011" name="PLoS Genet.">
        <title>Finished genome of the fungal wheat pathogen Mycosphaerella graminicola reveals dispensome structure, chromosome plasticity, and stealth pathogenesis.</title>
        <authorList>
            <person name="Goodwin S.B."/>
            <person name="Ben M'barek S."/>
            <person name="Dhillon B."/>
            <person name="Wittenberg A.H.J."/>
            <person name="Crane C.F."/>
            <person name="Hane J.K."/>
            <person name="Foster A.J."/>
            <person name="Van der Lee T.A.J."/>
            <person name="Grimwood J."/>
            <person name="Aerts A."/>
            <person name="Antoniw J."/>
            <person name="Bailey A."/>
            <person name="Bluhm B."/>
            <person name="Bowler J."/>
            <person name="Bristow J."/>
            <person name="van der Burgt A."/>
            <person name="Canto-Canche B."/>
            <person name="Churchill A.C.L."/>
            <person name="Conde-Ferraez L."/>
            <person name="Cools H.J."/>
            <person name="Coutinho P.M."/>
            <person name="Csukai M."/>
            <person name="Dehal P."/>
            <person name="De Wit P."/>
            <person name="Donzelli B."/>
            <person name="van de Geest H.C."/>
            <person name="van Ham R.C.H.J."/>
            <person name="Hammond-Kosack K.E."/>
            <person name="Henrissat B."/>
            <person name="Kilian A."/>
            <person name="Kobayashi A.K."/>
            <person name="Koopmann E."/>
            <person name="Kourmpetis Y."/>
            <person name="Kuzniar A."/>
            <person name="Lindquist E."/>
            <person name="Lombard V."/>
            <person name="Maliepaard C."/>
            <person name="Martins N."/>
            <person name="Mehrabi R."/>
            <person name="Nap J.P.H."/>
            <person name="Ponomarenko A."/>
            <person name="Rudd J.J."/>
            <person name="Salamov A."/>
            <person name="Schmutz J."/>
            <person name="Schouten H.J."/>
            <person name="Shapiro H."/>
            <person name="Stergiopoulos I."/>
            <person name="Torriani S.F.F."/>
            <person name="Tu H."/>
            <person name="de Vries R.P."/>
            <person name="Waalwijk C."/>
            <person name="Ware S.B."/>
            <person name="Wiebenga A."/>
            <person name="Zwiers L.-H."/>
            <person name="Oliver R.P."/>
            <person name="Grigoriev I.V."/>
            <person name="Kema G.H.J."/>
        </authorList>
    </citation>
    <scope>NUCLEOTIDE SEQUENCE [LARGE SCALE GENOMIC DNA]</scope>
    <source>
        <strain evidence="7">CBS 115943 / IPO323</strain>
    </source>
</reference>
<dbReference type="GO" id="GO:0034198">
    <property type="term" value="P:cellular response to amino acid starvation"/>
    <property type="evidence" value="ECO:0007669"/>
    <property type="project" value="TreeGrafter"/>
</dbReference>
<dbReference type="GO" id="GO:1904263">
    <property type="term" value="P:positive regulation of TORC1 signaling"/>
    <property type="evidence" value="ECO:0007669"/>
    <property type="project" value="TreeGrafter"/>
</dbReference>
<feature type="compositionally biased region" description="Polar residues" evidence="4">
    <location>
        <begin position="930"/>
        <end position="943"/>
    </location>
</feature>
<feature type="region of interest" description="Disordered" evidence="4">
    <location>
        <begin position="338"/>
        <end position="413"/>
    </location>
</feature>
<dbReference type="InterPro" id="IPR001680">
    <property type="entry name" value="WD40_rpt"/>
</dbReference>
<evidence type="ECO:0000256" key="3">
    <source>
        <dbReference type="PROSITE-ProRule" id="PRU00221"/>
    </source>
</evidence>
<dbReference type="PROSITE" id="PS50082">
    <property type="entry name" value="WD_REPEATS_2"/>
    <property type="match status" value="1"/>
</dbReference>
<dbReference type="GO" id="GO:0035591">
    <property type="term" value="F:signaling adaptor activity"/>
    <property type="evidence" value="ECO:0007669"/>
    <property type="project" value="TreeGrafter"/>
</dbReference>
<feature type="compositionally biased region" description="Polar residues" evidence="4">
    <location>
        <begin position="833"/>
        <end position="856"/>
    </location>
</feature>
<dbReference type="OrthoDB" id="311712at2759"/>
<dbReference type="HOGENOM" id="CLU_272267_0_0_1"/>
<dbReference type="InterPro" id="IPR036322">
    <property type="entry name" value="WD40_repeat_dom_sf"/>
</dbReference>
<evidence type="ECO:0000256" key="4">
    <source>
        <dbReference type="SAM" id="MobiDB-lite"/>
    </source>
</evidence>
<keyword evidence="1 3" id="KW-0853">WD repeat</keyword>
<dbReference type="RefSeq" id="XP_003852720.1">
    <property type="nucleotide sequence ID" value="XM_003852672.1"/>
</dbReference>
<feature type="repeat" description="WD" evidence="3">
    <location>
        <begin position="82"/>
        <end position="116"/>
    </location>
</feature>
<dbReference type="SUPFAM" id="SSF50978">
    <property type="entry name" value="WD40 repeat-like"/>
    <property type="match status" value="1"/>
</dbReference>
<evidence type="ECO:0000256" key="1">
    <source>
        <dbReference type="ARBA" id="ARBA00022574"/>
    </source>
</evidence>
<proteinExistence type="predicted"/>
<dbReference type="Pfam" id="PF17120">
    <property type="entry name" value="zf-RING_16"/>
    <property type="match status" value="1"/>
</dbReference>
<dbReference type="FunCoup" id="F9XAW8">
    <property type="interactions" value="333"/>
</dbReference>
<feature type="compositionally biased region" description="Polar residues" evidence="4">
    <location>
        <begin position="338"/>
        <end position="348"/>
    </location>
</feature>
<accession>F9XAW8</accession>
<feature type="region of interest" description="Disordered" evidence="4">
    <location>
        <begin position="1136"/>
        <end position="1164"/>
    </location>
</feature>
<name>F9XAW8_ZYMTI</name>
<evidence type="ECO:0000313" key="7">
    <source>
        <dbReference type="Proteomes" id="UP000008062"/>
    </source>
</evidence>